<dbReference type="GO" id="GO:0016020">
    <property type="term" value="C:membrane"/>
    <property type="evidence" value="ECO:0007669"/>
    <property type="project" value="UniProtKB-SubCell"/>
</dbReference>
<evidence type="ECO:0000256" key="4">
    <source>
        <dbReference type="ARBA" id="ARBA00023136"/>
    </source>
</evidence>
<feature type="transmembrane region" description="Helical" evidence="6">
    <location>
        <begin position="220"/>
        <end position="239"/>
    </location>
</feature>
<dbReference type="Proteomes" id="UP000229681">
    <property type="component" value="Unassembled WGS sequence"/>
</dbReference>
<dbReference type="GO" id="GO:0022857">
    <property type="term" value="F:transmembrane transporter activity"/>
    <property type="evidence" value="ECO:0007669"/>
    <property type="project" value="InterPro"/>
</dbReference>
<reference evidence="7 8" key="1">
    <citation type="submission" date="2017-11" db="EMBL/GenBank/DDBJ databases">
        <title>Evolution of Phototrophy in the Chloroflexi Phylum Driven by Horizontal Gene Transfer.</title>
        <authorList>
            <person name="Ward L.M."/>
            <person name="Hemp J."/>
            <person name="Shih P.M."/>
            <person name="Mcglynn S.E."/>
            <person name="Fischer W."/>
        </authorList>
    </citation>
    <scope>NUCLEOTIDE SEQUENCE [LARGE SCALE GENOMIC DNA]</scope>
    <source>
        <strain evidence="7">JP3_13</strain>
    </source>
</reference>
<dbReference type="Gene3D" id="1.20.1740.10">
    <property type="entry name" value="Amino acid/polyamine transporter I"/>
    <property type="match status" value="1"/>
</dbReference>
<dbReference type="InterPro" id="IPR002293">
    <property type="entry name" value="AA/rel_permease1"/>
</dbReference>
<feature type="transmembrane region" description="Helical" evidence="6">
    <location>
        <begin position="260"/>
        <end position="286"/>
    </location>
</feature>
<evidence type="ECO:0000256" key="5">
    <source>
        <dbReference type="SAM" id="MobiDB-lite"/>
    </source>
</evidence>
<protein>
    <submittedName>
        <fullName evidence="7">Permease</fullName>
    </submittedName>
</protein>
<dbReference type="Pfam" id="PF13520">
    <property type="entry name" value="AA_permease_2"/>
    <property type="match status" value="1"/>
</dbReference>
<accession>A0A2M8PEL6</accession>
<organism evidence="7 8">
    <name type="scientific">Candidatus Thermofonsia Clade 1 bacterium</name>
    <dbReference type="NCBI Taxonomy" id="2364210"/>
    <lineage>
        <taxon>Bacteria</taxon>
        <taxon>Bacillati</taxon>
        <taxon>Chloroflexota</taxon>
        <taxon>Candidatus Thermofontia</taxon>
        <taxon>Candidatus Thermofonsia Clade 1</taxon>
    </lineage>
</organism>
<feature type="transmembrane region" description="Helical" evidence="6">
    <location>
        <begin position="115"/>
        <end position="137"/>
    </location>
</feature>
<keyword evidence="4 6" id="KW-0472">Membrane</keyword>
<dbReference type="InterPro" id="IPR053153">
    <property type="entry name" value="APC_K+_Transporter"/>
</dbReference>
<feature type="transmembrane region" description="Helical" evidence="6">
    <location>
        <begin position="54"/>
        <end position="83"/>
    </location>
</feature>
<feature type="transmembrane region" description="Helical" evidence="6">
    <location>
        <begin position="178"/>
        <end position="200"/>
    </location>
</feature>
<name>A0A2M8PEL6_9CHLR</name>
<dbReference type="EMBL" id="PGTM01000089">
    <property type="protein sequence ID" value="PJF35997.1"/>
    <property type="molecule type" value="Genomic_DNA"/>
</dbReference>
<feature type="region of interest" description="Disordered" evidence="5">
    <location>
        <begin position="634"/>
        <end position="659"/>
    </location>
</feature>
<feature type="transmembrane region" description="Helical" evidence="6">
    <location>
        <begin position="354"/>
        <end position="376"/>
    </location>
</feature>
<comment type="subcellular location">
    <subcellularLocation>
        <location evidence="1">Membrane</location>
        <topology evidence="1">Multi-pass membrane protein</topology>
    </subcellularLocation>
</comment>
<evidence type="ECO:0000256" key="3">
    <source>
        <dbReference type="ARBA" id="ARBA00022989"/>
    </source>
</evidence>
<comment type="caution">
    <text evidence="7">The sequence shown here is derived from an EMBL/GenBank/DDBJ whole genome shotgun (WGS) entry which is preliminary data.</text>
</comment>
<keyword evidence="2 6" id="KW-0812">Transmembrane</keyword>
<evidence type="ECO:0000256" key="2">
    <source>
        <dbReference type="ARBA" id="ARBA00022692"/>
    </source>
</evidence>
<feature type="transmembrane region" description="Helical" evidence="6">
    <location>
        <begin position="306"/>
        <end position="323"/>
    </location>
</feature>
<dbReference type="PANTHER" id="PTHR47704:SF1">
    <property type="entry name" value="POTASSIUM TRANSPORTER KIMA"/>
    <property type="match status" value="1"/>
</dbReference>
<feature type="transmembrane region" description="Helical" evidence="6">
    <location>
        <begin position="382"/>
        <end position="405"/>
    </location>
</feature>
<feature type="transmembrane region" description="Helical" evidence="6">
    <location>
        <begin position="431"/>
        <end position="452"/>
    </location>
</feature>
<feature type="transmembrane region" description="Helical" evidence="6">
    <location>
        <begin position="458"/>
        <end position="476"/>
    </location>
</feature>
<feature type="transmembrane region" description="Helical" evidence="6">
    <location>
        <begin position="149"/>
        <end position="166"/>
    </location>
</feature>
<dbReference type="AlphaFoldDB" id="A0A2M8PEL6"/>
<sequence length="659" mass="72080">MTALQEKRPNLWRMLVGKPLATKDLPHQAVSRAVGLAVFASDALSSTAYATEEILVILAFAGSAYFGISIPIAFAIAVLLFIVTISYRQTILAYPNGGGAYIVARDNLGELPAQVAAAALLIDYVLTVAVSISSGVAQIVSAVPELRGLRVELALFVIILMTIANLRGVKESGRMFAIPTYFFIFMSFTLLIVGLIEVSLGRLSPVSGVEMIHHDIIEPLTWFIVLRAFSSGCAALTGIEAISNGITAFKEPRSRNAAATLMVMSTILVTIFVGFTLLANAVQAVPSHHETVVSQMARAVYGRENLMYYATMIGTTLILLLAANTGFADFPRLAALVAADGFLPRQLTIRGSRLVFSVGIMTLGLLAGLLVVFLQANVTLLIPLYAVGVFLSFTLSQAGMVVRFWKAGKLKPGEKITNEVTTLEHFPHWRINMLISGIGAVVTFIVMLIFAITKFTSGAWFIVLLIPSVVYAFSRVHHHYVDIAHRLSAAGLRLKRGERHVVSALVLIDDVHIGSLRMIDYAKSLGVKWRAIHVAVNPAKVERLRRKWQERVGEGELTILESPYRQLIEPIREEVLRELAANPEGYVNVIIGHLAMDTFWEQILHQNNAYIFSLALQNLDRVVVTTVPYQCHHGDHNGNGNGHDKAEHAALPPEVEPKE</sequence>
<keyword evidence="3 6" id="KW-1133">Transmembrane helix</keyword>
<proteinExistence type="predicted"/>
<evidence type="ECO:0000313" key="7">
    <source>
        <dbReference type="EMBL" id="PJF35997.1"/>
    </source>
</evidence>
<evidence type="ECO:0000313" key="8">
    <source>
        <dbReference type="Proteomes" id="UP000229681"/>
    </source>
</evidence>
<gene>
    <name evidence="7" type="ORF">CUN49_07735</name>
</gene>
<feature type="compositionally biased region" description="Basic and acidic residues" evidence="5">
    <location>
        <begin position="634"/>
        <end position="648"/>
    </location>
</feature>
<evidence type="ECO:0000256" key="6">
    <source>
        <dbReference type="SAM" id="Phobius"/>
    </source>
</evidence>
<evidence type="ECO:0000256" key="1">
    <source>
        <dbReference type="ARBA" id="ARBA00004141"/>
    </source>
</evidence>
<dbReference type="PANTHER" id="PTHR47704">
    <property type="entry name" value="POTASSIUM TRANSPORTER KIMA"/>
    <property type="match status" value="1"/>
</dbReference>